<evidence type="ECO:0000313" key="2">
    <source>
        <dbReference type="Proteomes" id="UP000016936"/>
    </source>
</evidence>
<reference evidence="1 2" key="1">
    <citation type="journal article" date="2012" name="PLoS Pathog.">
        <title>Diverse lifestyles and strategies of plant pathogenesis encoded in the genomes of eighteen Dothideomycetes fungi.</title>
        <authorList>
            <person name="Ohm R.A."/>
            <person name="Feau N."/>
            <person name="Henrissat B."/>
            <person name="Schoch C.L."/>
            <person name="Horwitz B.A."/>
            <person name="Barry K.W."/>
            <person name="Condon B.J."/>
            <person name="Copeland A.C."/>
            <person name="Dhillon B."/>
            <person name="Glaser F."/>
            <person name="Hesse C.N."/>
            <person name="Kosti I."/>
            <person name="LaButti K."/>
            <person name="Lindquist E.A."/>
            <person name="Lucas S."/>
            <person name="Salamov A.A."/>
            <person name="Bradshaw R.E."/>
            <person name="Ciuffetti L."/>
            <person name="Hamelin R.C."/>
            <person name="Kema G.H.J."/>
            <person name="Lawrence C."/>
            <person name="Scott J.A."/>
            <person name="Spatafora J.W."/>
            <person name="Turgeon B.G."/>
            <person name="de Wit P.J.G.M."/>
            <person name="Zhong S."/>
            <person name="Goodwin S.B."/>
            <person name="Grigoriev I.V."/>
        </authorList>
    </citation>
    <scope>NUCLEOTIDE SEQUENCE [LARGE SCALE GENOMIC DNA]</scope>
    <source>
        <strain evidence="2">C5 / ATCC 48332 / race O</strain>
    </source>
</reference>
<protein>
    <submittedName>
        <fullName evidence="1">Uncharacterized protein</fullName>
    </submittedName>
</protein>
<dbReference type="InterPro" id="IPR053008">
    <property type="entry name" value="Phomopsin_biosynth_assoc"/>
</dbReference>
<dbReference type="Proteomes" id="UP000016936">
    <property type="component" value="Unassembled WGS sequence"/>
</dbReference>
<gene>
    <name evidence="1" type="ORF">COCHEDRAFT_1053649</name>
</gene>
<feature type="non-terminal residue" evidence="1">
    <location>
        <position position="1"/>
    </location>
</feature>
<name>M2UAA6_COCH5</name>
<keyword evidence="2" id="KW-1185">Reference proteome</keyword>
<evidence type="ECO:0000313" key="1">
    <source>
        <dbReference type="EMBL" id="EMD84872.1"/>
    </source>
</evidence>
<dbReference type="PANTHER" id="PTHR35896:SF3">
    <property type="entry name" value="MAJOR FACILITATOR SUPERFAMILY TRANSPORTER"/>
    <property type="match status" value="1"/>
</dbReference>
<dbReference type="OMA" id="LAHCAFI"/>
<proteinExistence type="predicted"/>
<dbReference type="PANTHER" id="PTHR35896">
    <property type="entry name" value="IG-LIKE DOMAIN-CONTAINING PROTEIN"/>
    <property type="match status" value="1"/>
</dbReference>
<dbReference type="AlphaFoldDB" id="M2UAA6"/>
<feature type="non-terminal residue" evidence="1">
    <location>
        <position position="114"/>
    </location>
</feature>
<organism evidence="1 2">
    <name type="scientific">Cochliobolus heterostrophus (strain C5 / ATCC 48332 / race O)</name>
    <name type="common">Southern corn leaf blight fungus</name>
    <name type="synonym">Bipolaris maydis</name>
    <dbReference type="NCBI Taxonomy" id="701091"/>
    <lineage>
        <taxon>Eukaryota</taxon>
        <taxon>Fungi</taxon>
        <taxon>Dikarya</taxon>
        <taxon>Ascomycota</taxon>
        <taxon>Pezizomycotina</taxon>
        <taxon>Dothideomycetes</taxon>
        <taxon>Pleosporomycetidae</taxon>
        <taxon>Pleosporales</taxon>
        <taxon>Pleosporineae</taxon>
        <taxon>Pleosporaceae</taxon>
        <taxon>Bipolaris</taxon>
    </lineage>
</organism>
<accession>M2UAA6</accession>
<reference evidence="2" key="2">
    <citation type="journal article" date="2013" name="PLoS Genet.">
        <title>Comparative genome structure, secondary metabolite, and effector coding capacity across Cochliobolus pathogens.</title>
        <authorList>
            <person name="Condon B.J."/>
            <person name="Leng Y."/>
            <person name="Wu D."/>
            <person name="Bushley K.E."/>
            <person name="Ohm R.A."/>
            <person name="Otillar R."/>
            <person name="Martin J."/>
            <person name="Schackwitz W."/>
            <person name="Grimwood J."/>
            <person name="MohdZainudin N."/>
            <person name="Xue C."/>
            <person name="Wang R."/>
            <person name="Manning V.A."/>
            <person name="Dhillon B."/>
            <person name="Tu Z.J."/>
            <person name="Steffenson B.J."/>
            <person name="Salamov A."/>
            <person name="Sun H."/>
            <person name="Lowry S."/>
            <person name="LaButti K."/>
            <person name="Han J."/>
            <person name="Copeland A."/>
            <person name="Lindquist E."/>
            <person name="Barry K."/>
            <person name="Schmutz J."/>
            <person name="Baker S.E."/>
            <person name="Ciuffetti L.M."/>
            <person name="Grigoriev I.V."/>
            <person name="Zhong S."/>
            <person name="Turgeon B.G."/>
        </authorList>
    </citation>
    <scope>NUCLEOTIDE SEQUENCE [LARGE SCALE GENOMIC DNA]</scope>
    <source>
        <strain evidence="2">C5 / ATCC 48332 / race O</strain>
    </source>
</reference>
<dbReference type="EMBL" id="KB445601">
    <property type="protein sequence ID" value="EMD84872.1"/>
    <property type="molecule type" value="Genomic_DNA"/>
</dbReference>
<sequence>NCGNSIEDAIAKGCSYDPLTLTWLPKPCSREGAADFATANNGNSFYYYTDRHKTSKILDLGSRLGTNIYWSTAGEHLAHCAFIIIRKAAAEENNEPLDHLSSSFHHTRHCALML</sequence>
<dbReference type="HOGENOM" id="CLU_066042_6_3_1"/>